<organism evidence="3">
    <name type="scientific">Schistocephalus solidus</name>
    <name type="common">Tapeworm</name>
    <dbReference type="NCBI Taxonomy" id="70667"/>
    <lineage>
        <taxon>Eukaryota</taxon>
        <taxon>Metazoa</taxon>
        <taxon>Spiralia</taxon>
        <taxon>Lophotrochozoa</taxon>
        <taxon>Platyhelminthes</taxon>
        <taxon>Cestoda</taxon>
        <taxon>Eucestoda</taxon>
        <taxon>Diphyllobothriidea</taxon>
        <taxon>Diphyllobothriidae</taxon>
        <taxon>Schistocephalus</taxon>
    </lineage>
</organism>
<dbReference type="AlphaFoldDB" id="A0A183TKZ3"/>
<accession>A0A183TKZ3</accession>
<keyword evidence="2" id="KW-1185">Reference proteome</keyword>
<dbReference type="Proteomes" id="UP000275846">
    <property type="component" value="Unassembled WGS sequence"/>
</dbReference>
<dbReference type="EMBL" id="UYSU01042036">
    <property type="protein sequence ID" value="VDM03527.1"/>
    <property type="molecule type" value="Genomic_DNA"/>
</dbReference>
<evidence type="ECO:0000313" key="2">
    <source>
        <dbReference type="Proteomes" id="UP000275846"/>
    </source>
</evidence>
<proteinExistence type="predicted"/>
<protein>
    <submittedName>
        <fullName evidence="1 3">Uncharacterized protein</fullName>
    </submittedName>
</protein>
<name>A0A183TKZ3_SCHSO</name>
<reference evidence="3" key="1">
    <citation type="submission" date="2016-06" db="UniProtKB">
        <authorList>
            <consortium name="WormBaseParasite"/>
        </authorList>
    </citation>
    <scope>IDENTIFICATION</scope>
</reference>
<reference evidence="1 2" key="2">
    <citation type="submission" date="2018-11" db="EMBL/GenBank/DDBJ databases">
        <authorList>
            <consortium name="Pathogen Informatics"/>
        </authorList>
    </citation>
    <scope>NUCLEOTIDE SEQUENCE [LARGE SCALE GENOMIC DNA]</scope>
    <source>
        <strain evidence="1 2">NST_G2</strain>
    </source>
</reference>
<sequence>MTPTDASSSKSAPPRISINNPKGAPIAILVSIPTNIASTSAVTAPDVPSNLNLINTNINDLNLVPTCQHHKRIFTSRVNLVSHLQIRCKETGKLAPRAPINNHSALLHCPHTAWAFSVTCLSTTLELTIASIAPKTLRYPHSFTPSNTNSVAITTTADENNPARLDLS</sequence>
<evidence type="ECO:0000313" key="1">
    <source>
        <dbReference type="EMBL" id="VDM03527.1"/>
    </source>
</evidence>
<dbReference type="WBParaSite" id="SSLN_0001779001-mRNA-1">
    <property type="protein sequence ID" value="SSLN_0001779001-mRNA-1"/>
    <property type="gene ID" value="SSLN_0001779001"/>
</dbReference>
<gene>
    <name evidence="1" type="ORF">SSLN_LOCUS17141</name>
</gene>
<evidence type="ECO:0000313" key="3">
    <source>
        <dbReference type="WBParaSite" id="SSLN_0001779001-mRNA-1"/>
    </source>
</evidence>